<dbReference type="PANTHER" id="PTHR48228:SF6">
    <property type="entry name" value="L-CARNITINE COA-TRANSFERASE"/>
    <property type="match status" value="1"/>
</dbReference>
<dbReference type="Gene3D" id="3.30.1540.10">
    <property type="entry name" value="formyl-coa transferase, domain 3"/>
    <property type="match status" value="1"/>
</dbReference>
<gene>
    <name evidence="2" type="ORF">UFOPK1353_00865</name>
</gene>
<proteinExistence type="predicted"/>
<dbReference type="SUPFAM" id="SSF89796">
    <property type="entry name" value="CoA-transferase family III (CaiB/BaiF)"/>
    <property type="match status" value="1"/>
</dbReference>
<dbReference type="InterPro" id="IPR003673">
    <property type="entry name" value="CoA-Trfase_fam_III"/>
</dbReference>
<dbReference type="AlphaFoldDB" id="A0A6J6BMM8"/>
<dbReference type="InterPro" id="IPR023606">
    <property type="entry name" value="CoA-Trfase_III_dom_1_sf"/>
</dbReference>
<accession>A0A6J6BMM8</accession>
<dbReference type="Gene3D" id="3.40.50.10540">
    <property type="entry name" value="Crotonobetainyl-coa:carnitine coa-transferase, domain 1"/>
    <property type="match status" value="1"/>
</dbReference>
<sequence>MSAPLKDLRVIDLSTVLAGPNCARYFADFGADVIKIEKPGVGDSLRGMAWRDPRDGTGLWWKLVNRNKRNIALDLKLDTDRELFLKLIDDANVLVENFRPGTLERLGIGPEVLLKRNASLVITRVSGFGQTGPYKDRPGFASIAESMSGLAAISGEPDGPPMLPPIALTDEVTGVVAAFATMVALHSKVGQVVDVNLLETMFQIMGPLISLFMLTGEQQPRLGSQLPYTVPRGVYQCSDNKWIGVSASSDTVAARVVEVLGCAGDQRFTTFASRVENRDALNDMMIKFCAQRDSQTVLQIFTDAQAAIGPVLSMAEISNDPHFTARQAIKMVGTTPMQGLLASLSGTPGELRWEGRTLDADGAEIRKNLWGSDIRKNGQ</sequence>
<dbReference type="InterPro" id="IPR050509">
    <property type="entry name" value="CoA-transferase_III"/>
</dbReference>
<evidence type="ECO:0000313" key="2">
    <source>
        <dbReference type="EMBL" id="CAB4539877.1"/>
    </source>
</evidence>
<protein>
    <submittedName>
        <fullName evidence="2">Unannotated protein</fullName>
    </submittedName>
</protein>
<keyword evidence="1" id="KW-0808">Transferase</keyword>
<organism evidence="2">
    <name type="scientific">freshwater metagenome</name>
    <dbReference type="NCBI Taxonomy" id="449393"/>
    <lineage>
        <taxon>unclassified sequences</taxon>
        <taxon>metagenomes</taxon>
        <taxon>ecological metagenomes</taxon>
    </lineage>
</organism>
<dbReference type="EMBL" id="CAEZSE010000147">
    <property type="protein sequence ID" value="CAB4539877.1"/>
    <property type="molecule type" value="Genomic_DNA"/>
</dbReference>
<dbReference type="PANTHER" id="PTHR48228">
    <property type="entry name" value="SUCCINYL-COA--D-CITRAMALATE COA-TRANSFERASE"/>
    <property type="match status" value="1"/>
</dbReference>
<reference evidence="2" key="1">
    <citation type="submission" date="2020-05" db="EMBL/GenBank/DDBJ databases">
        <authorList>
            <person name="Chiriac C."/>
            <person name="Salcher M."/>
            <person name="Ghai R."/>
            <person name="Kavagutti S V."/>
        </authorList>
    </citation>
    <scope>NUCLEOTIDE SEQUENCE</scope>
</reference>
<evidence type="ECO:0000256" key="1">
    <source>
        <dbReference type="ARBA" id="ARBA00022679"/>
    </source>
</evidence>
<dbReference type="InterPro" id="IPR044855">
    <property type="entry name" value="CoA-Trfase_III_dom3_sf"/>
</dbReference>
<dbReference type="GO" id="GO:0016740">
    <property type="term" value="F:transferase activity"/>
    <property type="evidence" value="ECO:0007669"/>
    <property type="project" value="UniProtKB-KW"/>
</dbReference>
<name>A0A6J6BMM8_9ZZZZ</name>
<dbReference type="Pfam" id="PF02515">
    <property type="entry name" value="CoA_transf_3"/>
    <property type="match status" value="1"/>
</dbReference>